<gene>
    <name evidence="1" type="ORF">KSP40_PGU013731</name>
</gene>
<dbReference type="EMBL" id="JBBWWR010000001">
    <property type="protein sequence ID" value="KAK8971307.1"/>
    <property type="molecule type" value="Genomic_DNA"/>
</dbReference>
<accession>A0ABR2N573</accession>
<sequence>MTKVDKTYEWCAVLETMEKRRAVRGAAGSTPHWHTRKANLFPSTKKQQQKKKKMERGRGLVDLCLEAATESSESVEKWRRQRRTLYRLPSQLANALFRRLFQRRLLFPSILELSLSLLSL</sequence>
<name>A0ABR2N573_9ASPA</name>
<proteinExistence type="predicted"/>
<dbReference type="Proteomes" id="UP001412067">
    <property type="component" value="Unassembled WGS sequence"/>
</dbReference>
<reference evidence="1 2" key="1">
    <citation type="journal article" date="2022" name="Nat. Plants">
        <title>Genomes of leafy and leafless Platanthera orchids illuminate the evolution of mycoheterotrophy.</title>
        <authorList>
            <person name="Li M.H."/>
            <person name="Liu K.W."/>
            <person name="Li Z."/>
            <person name="Lu H.C."/>
            <person name="Ye Q.L."/>
            <person name="Zhang D."/>
            <person name="Wang J.Y."/>
            <person name="Li Y.F."/>
            <person name="Zhong Z.M."/>
            <person name="Liu X."/>
            <person name="Yu X."/>
            <person name="Liu D.K."/>
            <person name="Tu X.D."/>
            <person name="Liu B."/>
            <person name="Hao Y."/>
            <person name="Liao X.Y."/>
            <person name="Jiang Y.T."/>
            <person name="Sun W.H."/>
            <person name="Chen J."/>
            <person name="Chen Y.Q."/>
            <person name="Ai Y."/>
            <person name="Zhai J.W."/>
            <person name="Wu S.S."/>
            <person name="Zhou Z."/>
            <person name="Hsiao Y.Y."/>
            <person name="Wu W.L."/>
            <person name="Chen Y.Y."/>
            <person name="Lin Y.F."/>
            <person name="Hsu J.L."/>
            <person name="Li C.Y."/>
            <person name="Wang Z.W."/>
            <person name="Zhao X."/>
            <person name="Zhong W.Y."/>
            <person name="Ma X.K."/>
            <person name="Ma L."/>
            <person name="Huang J."/>
            <person name="Chen G.Z."/>
            <person name="Huang M.Z."/>
            <person name="Huang L."/>
            <person name="Peng D.H."/>
            <person name="Luo Y.B."/>
            <person name="Zou S.Q."/>
            <person name="Chen S.P."/>
            <person name="Lan S."/>
            <person name="Tsai W.C."/>
            <person name="Van de Peer Y."/>
            <person name="Liu Z.J."/>
        </authorList>
    </citation>
    <scope>NUCLEOTIDE SEQUENCE [LARGE SCALE GENOMIC DNA]</scope>
    <source>
        <strain evidence="1">Lor288</strain>
    </source>
</reference>
<evidence type="ECO:0000313" key="1">
    <source>
        <dbReference type="EMBL" id="KAK8971307.1"/>
    </source>
</evidence>
<keyword evidence="2" id="KW-1185">Reference proteome</keyword>
<evidence type="ECO:0000313" key="2">
    <source>
        <dbReference type="Proteomes" id="UP001412067"/>
    </source>
</evidence>
<comment type="caution">
    <text evidence="1">The sequence shown here is derived from an EMBL/GenBank/DDBJ whole genome shotgun (WGS) entry which is preliminary data.</text>
</comment>
<protein>
    <submittedName>
        <fullName evidence="1">Uncharacterized protein</fullName>
    </submittedName>
</protein>
<organism evidence="1 2">
    <name type="scientific">Platanthera guangdongensis</name>
    <dbReference type="NCBI Taxonomy" id="2320717"/>
    <lineage>
        <taxon>Eukaryota</taxon>
        <taxon>Viridiplantae</taxon>
        <taxon>Streptophyta</taxon>
        <taxon>Embryophyta</taxon>
        <taxon>Tracheophyta</taxon>
        <taxon>Spermatophyta</taxon>
        <taxon>Magnoliopsida</taxon>
        <taxon>Liliopsida</taxon>
        <taxon>Asparagales</taxon>
        <taxon>Orchidaceae</taxon>
        <taxon>Orchidoideae</taxon>
        <taxon>Orchideae</taxon>
        <taxon>Orchidinae</taxon>
        <taxon>Platanthera</taxon>
    </lineage>
</organism>